<dbReference type="WBParaSite" id="PgR064_g009_t02">
    <property type="protein sequence ID" value="PgR064_g009_t02"/>
    <property type="gene ID" value="PgR064_g009"/>
</dbReference>
<protein>
    <submittedName>
        <fullName evidence="2">Secreted protein</fullName>
    </submittedName>
</protein>
<evidence type="ECO:0000313" key="2">
    <source>
        <dbReference type="WBParaSite" id="PgR064_g009_t02"/>
    </source>
</evidence>
<sequence>MNRDLEFGRNSIVTMCVCAGALSTVCSKLHPHPLRRLHENIYPTNLIYRFRKSHGDEDRRVSTRCSYALFRKSRTYWTVGELF</sequence>
<dbReference type="Proteomes" id="UP000887569">
    <property type="component" value="Unplaced"/>
</dbReference>
<proteinExistence type="predicted"/>
<dbReference type="AlphaFoldDB" id="A0A915BVY4"/>
<accession>A0A915BVY4</accession>
<reference evidence="2" key="1">
    <citation type="submission" date="2022-11" db="UniProtKB">
        <authorList>
            <consortium name="WormBaseParasite"/>
        </authorList>
    </citation>
    <scope>IDENTIFICATION</scope>
</reference>
<keyword evidence="1" id="KW-1185">Reference proteome</keyword>
<evidence type="ECO:0000313" key="1">
    <source>
        <dbReference type="Proteomes" id="UP000887569"/>
    </source>
</evidence>
<organism evidence="1 2">
    <name type="scientific">Parascaris univalens</name>
    <name type="common">Nematode worm</name>
    <dbReference type="NCBI Taxonomy" id="6257"/>
    <lineage>
        <taxon>Eukaryota</taxon>
        <taxon>Metazoa</taxon>
        <taxon>Ecdysozoa</taxon>
        <taxon>Nematoda</taxon>
        <taxon>Chromadorea</taxon>
        <taxon>Rhabditida</taxon>
        <taxon>Spirurina</taxon>
        <taxon>Ascaridomorpha</taxon>
        <taxon>Ascaridoidea</taxon>
        <taxon>Ascarididae</taxon>
        <taxon>Parascaris</taxon>
    </lineage>
</organism>
<name>A0A915BVY4_PARUN</name>